<dbReference type="InterPro" id="IPR047681">
    <property type="entry name" value="PPA1309-like"/>
</dbReference>
<dbReference type="EMBL" id="CAEZZD010000084">
    <property type="protein sequence ID" value="CAB4749844.1"/>
    <property type="molecule type" value="Genomic_DNA"/>
</dbReference>
<evidence type="ECO:0000313" key="4">
    <source>
        <dbReference type="EMBL" id="CAB4749844.1"/>
    </source>
</evidence>
<dbReference type="AlphaFoldDB" id="A0A6J6TSY5"/>
<evidence type="ECO:0000313" key="2">
    <source>
        <dbReference type="EMBL" id="CAB4339613.1"/>
    </source>
</evidence>
<proteinExistence type="predicted"/>
<dbReference type="EMBL" id="CAEZYC010000135">
    <property type="protein sequence ID" value="CAB4720771.1"/>
    <property type="molecule type" value="Genomic_DNA"/>
</dbReference>
<name>A0A6J6TSY5_9ZZZZ</name>
<sequence>MDFVSNLEALVREVEDHVAAAGWDQPVRLFALVPTSNLLAANPELAGELGISPEMPLTSVEQELEDSLELDELLATIAWPDDVVGALVVLERIVLPPSAESDLPVESDAALVQAASDHPERRDVRIVSAVLRTGENLNALRYRTHDSADAVAVAAGLVTRLNDAVSKTFE</sequence>
<evidence type="ECO:0000313" key="5">
    <source>
        <dbReference type="EMBL" id="CAB4796222.1"/>
    </source>
</evidence>
<dbReference type="EMBL" id="CAESAD010000001">
    <property type="protein sequence ID" value="CAB4329752.1"/>
    <property type="molecule type" value="Genomic_DNA"/>
</dbReference>
<dbReference type="EMBL" id="CAFBPK010000022">
    <property type="protein sequence ID" value="CAB5025667.1"/>
    <property type="molecule type" value="Genomic_DNA"/>
</dbReference>
<protein>
    <submittedName>
        <fullName evidence="4">Unannotated protein</fullName>
    </submittedName>
</protein>
<reference evidence="4" key="1">
    <citation type="submission" date="2020-05" db="EMBL/GenBank/DDBJ databases">
        <authorList>
            <person name="Chiriac C."/>
            <person name="Salcher M."/>
            <person name="Ghai R."/>
            <person name="Kavagutti S V."/>
        </authorList>
    </citation>
    <scope>NUCLEOTIDE SEQUENCE</scope>
</reference>
<accession>A0A6J6TSY5</accession>
<evidence type="ECO:0000313" key="3">
    <source>
        <dbReference type="EMBL" id="CAB4720771.1"/>
    </source>
</evidence>
<evidence type="ECO:0000313" key="1">
    <source>
        <dbReference type="EMBL" id="CAB4329752.1"/>
    </source>
</evidence>
<evidence type="ECO:0000313" key="8">
    <source>
        <dbReference type="EMBL" id="CAB5045635.1"/>
    </source>
</evidence>
<gene>
    <name evidence="3" type="ORF">UFOPK2648_01434</name>
    <name evidence="4" type="ORF">UFOPK2824_00639</name>
    <name evidence="5" type="ORF">UFOPK3037_00304</name>
    <name evidence="6" type="ORF">UFOPK3278_01385</name>
    <name evidence="2" type="ORF">UFOPK3406_00880</name>
    <name evidence="1" type="ORF">UFOPK3925_00052</name>
    <name evidence="7" type="ORF">UFOPK4097_01210</name>
    <name evidence="8" type="ORF">UFOPK4301_00300</name>
</gene>
<evidence type="ECO:0000313" key="7">
    <source>
        <dbReference type="EMBL" id="CAB5025667.1"/>
    </source>
</evidence>
<organism evidence="4">
    <name type="scientific">freshwater metagenome</name>
    <dbReference type="NCBI Taxonomy" id="449393"/>
    <lineage>
        <taxon>unclassified sequences</taxon>
        <taxon>metagenomes</taxon>
        <taxon>ecological metagenomes</taxon>
    </lineage>
</organism>
<dbReference type="NCBIfam" id="NF040618">
    <property type="entry name" value="PPA1309_fam"/>
    <property type="match status" value="1"/>
</dbReference>
<evidence type="ECO:0000313" key="6">
    <source>
        <dbReference type="EMBL" id="CAB4851055.1"/>
    </source>
</evidence>
<dbReference type="EMBL" id="CAFBIX010000092">
    <property type="protein sequence ID" value="CAB4851055.1"/>
    <property type="molecule type" value="Genomic_DNA"/>
</dbReference>
<dbReference type="EMBL" id="CAFBQG010000023">
    <property type="protein sequence ID" value="CAB5045635.1"/>
    <property type="molecule type" value="Genomic_DNA"/>
</dbReference>
<dbReference type="EMBL" id="CAESAI010000019">
    <property type="protein sequence ID" value="CAB4339613.1"/>
    <property type="molecule type" value="Genomic_DNA"/>
</dbReference>
<dbReference type="EMBL" id="CAFAAO010000003">
    <property type="protein sequence ID" value="CAB4796222.1"/>
    <property type="molecule type" value="Genomic_DNA"/>
</dbReference>